<dbReference type="AlphaFoldDB" id="A0AAV1W6Z8"/>
<name>A0AAV1W6Z8_LUPLU</name>
<gene>
    <name evidence="1" type="ORF">LLUT_LOCUS6068</name>
</gene>
<comment type="caution">
    <text evidence="1">The sequence shown here is derived from an EMBL/GenBank/DDBJ whole genome shotgun (WGS) entry which is preliminary data.</text>
</comment>
<reference evidence="1 2" key="1">
    <citation type="submission" date="2024-03" db="EMBL/GenBank/DDBJ databases">
        <authorList>
            <person name="Martinez-Hernandez J."/>
        </authorList>
    </citation>
    <scope>NUCLEOTIDE SEQUENCE [LARGE SCALE GENOMIC DNA]</scope>
</reference>
<accession>A0AAV1W6Z8</accession>
<proteinExistence type="predicted"/>
<evidence type="ECO:0000313" key="1">
    <source>
        <dbReference type="EMBL" id="CAL0305008.1"/>
    </source>
</evidence>
<keyword evidence="2" id="KW-1185">Reference proteome</keyword>
<dbReference type="EMBL" id="CAXHTB010000004">
    <property type="protein sequence ID" value="CAL0305008.1"/>
    <property type="molecule type" value="Genomic_DNA"/>
</dbReference>
<organism evidence="1 2">
    <name type="scientific">Lupinus luteus</name>
    <name type="common">European yellow lupine</name>
    <dbReference type="NCBI Taxonomy" id="3873"/>
    <lineage>
        <taxon>Eukaryota</taxon>
        <taxon>Viridiplantae</taxon>
        <taxon>Streptophyta</taxon>
        <taxon>Embryophyta</taxon>
        <taxon>Tracheophyta</taxon>
        <taxon>Spermatophyta</taxon>
        <taxon>Magnoliopsida</taxon>
        <taxon>eudicotyledons</taxon>
        <taxon>Gunneridae</taxon>
        <taxon>Pentapetalae</taxon>
        <taxon>rosids</taxon>
        <taxon>fabids</taxon>
        <taxon>Fabales</taxon>
        <taxon>Fabaceae</taxon>
        <taxon>Papilionoideae</taxon>
        <taxon>50 kb inversion clade</taxon>
        <taxon>genistoids sensu lato</taxon>
        <taxon>core genistoids</taxon>
        <taxon>Genisteae</taxon>
        <taxon>Lupinus</taxon>
    </lineage>
</organism>
<sequence length="86" mass="10112">MDIELKSHSSNRKFDEEEALKWAALERLSTYDRARKGLLHGIAGDLKEIDSKNLGFQEKKELLESLVKHIDQNESYLQKLKRRTDR</sequence>
<evidence type="ECO:0000313" key="2">
    <source>
        <dbReference type="Proteomes" id="UP001497480"/>
    </source>
</evidence>
<dbReference type="PANTHER" id="PTHR48040:SF45">
    <property type="entry name" value="PLEIOTROPIC DRUG RESISTANCE PROTEIN 1-LIKE"/>
    <property type="match status" value="1"/>
</dbReference>
<dbReference type="PANTHER" id="PTHR48040">
    <property type="entry name" value="PLEIOTROPIC DRUG RESISTANCE PROTEIN 1-LIKE ISOFORM X1"/>
    <property type="match status" value="1"/>
</dbReference>
<protein>
    <submittedName>
        <fullName evidence="1">Uncharacterized protein</fullName>
    </submittedName>
</protein>
<dbReference type="Proteomes" id="UP001497480">
    <property type="component" value="Unassembled WGS sequence"/>
</dbReference>